<feature type="region of interest" description="Disordered" evidence="1">
    <location>
        <begin position="400"/>
        <end position="439"/>
    </location>
</feature>
<dbReference type="Proteomes" id="UP000566819">
    <property type="component" value="Unassembled WGS sequence"/>
</dbReference>
<accession>A0A8H4RP50</accession>
<feature type="compositionally biased region" description="Basic residues" evidence="1">
    <location>
        <begin position="400"/>
        <end position="409"/>
    </location>
</feature>
<feature type="region of interest" description="Disordered" evidence="1">
    <location>
        <begin position="121"/>
        <end position="148"/>
    </location>
</feature>
<feature type="compositionally biased region" description="Polar residues" evidence="1">
    <location>
        <begin position="206"/>
        <end position="216"/>
    </location>
</feature>
<keyword evidence="4" id="KW-1185">Reference proteome</keyword>
<feature type="domain" description="C2H2-type" evidence="2">
    <location>
        <begin position="255"/>
        <end position="278"/>
    </location>
</feature>
<name>A0A8H4RP50_9HELO</name>
<feature type="compositionally biased region" description="Polar residues" evidence="1">
    <location>
        <begin position="422"/>
        <end position="439"/>
    </location>
</feature>
<feature type="domain" description="C2H2-type" evidence="2">
    <location>
        <begin position="377"/>
        <end position="400"/>
    </location>
</feature>
<proteinExistence type="predicted"/>
<dbReference type="AlphaFoldDB" id="A0A8H4RP50"/>
<evidence type="ECO:0000256" key="1">
    <source>
        <dbReference type="SAM" id="MobiDB-lite"/>
    </source>
</evidence>
<feature type="compositionally biased region" description="Basic and acidic residues" evidence="1">
    <location>
        <begin position="139"/>
        <end position="148"/>
    </location>
</feature>
<feature type="compositionally biased region" description="Low complexity" evidence="1">
    <location>
        <begin position="410"/>
        <end position="421"/>
    </location>
</feature>
<dbReference type="EMBL" id="JAAMPI010000403">
    <property type="protein sequence ID" value="KAF4631852.1"/>
    <property type="molecule type" value="Genomic_DNA"/>
</dbReference>
<gene>
    <name evidence="3" type="ORF">G7Y89_g6269</name>
</gene>
<evidence type="ECO:0000313" key="4">
    <source>
        <dbReference type="Proteomes" id="UP000566819"/>
    </source>
</evidence>
<protein>
    <recommendedName>
        <fullName evidence="2">C2H2-type domain-containing protein</fullName>
    </recommendedName>
</protein>
<organism evidence="3 4">
    <name type="scientific">Cudoniella acicularis</name>
    <dbReference type="NCBI Taxonomy" id="354080"/>
    <lineage>
        <taxon>Eukaryota</taxon>
        <taxon>Fungi</taxon>
        <taxon>Dikarya</taxon>
        <taxon>Ascomycota</taxon>
        <taxon>Pezizomycotina</taxon>
        <taxon>Leotiomycetes</taxon>
        <taxon>Helotiales</taxon>
        <taxon>Tricladiaceae</taxon>
        <taxon>Cudoniella</taxon>
    </lineage>
</organism>
<dbReference type="SMART" id="SM00355">
    <property type="entry name" value="ZnF_C2H2"/>
    <property type="match status" value="3"/>
</dbReference>
<evidence type="ECO:0000259" key="2">
    <source>
        <dbReference type="PROSITE" id="PS00028"/>
    </source>
</evidence>
<feature type="region of interest" description="Disordered" evidence="1">
    <location>
        <begin position="206"/>
        <end position="243"/>
    </location>
</feature>
<dbReference type="PROSITE" id="PS00028">
    <property type="entry name" value="ZINC_FINGER_C2H2_1"/>
    <property type="match status" value="2"/>
</dbReference>
<feature type="region of interest" description="Disordered" evidence="1">
    <location>
        <begin position="1"/>
        <end position="35"/>
    </location>
</feature>
<sequence>MVNRPVPLPLGTGASSFEDQMDPFLADDSNSSFGSSNANNNPLLDISAEDIELSELAPHGWLDDKSLHQDEAAENAMPDPLAALKITDSASDVVVDNTTGSANDLQATVRPMLGIPNAGITTYPLDGEDHRPHKRRKHGNDGNESNRAELQKTVFDLSESADPPYAHKVKLANFLEMDIEEVDEEFRKRRQAMRPPPAIQVIHENISSDGASTRPRSSFHDLDGSSVGESRSQRAHSEASQTKTSISNLSMPCHCTFPNCPRAFSAPSGWKRHEELVHWVQIRFMCLLCGISQTAEGQFVCTYCSLPFSSLETVIEHVLHCNLARKEPLPLWKRHFDLKNHIRVKHQQEQTLKDLLKNVKSSNEWSYSIDCDWPRYCSYINCSQSFSDWDERSEHYTRYHFPRSKRSSRSHASSQKQDSSQPSTQGIGNVQQSQDLEFG</sequence>
<evidence type="ECO:0000313" key="3">
    <source>
        <dbReference type="EMBL" id="KAF4631852.1"/>
    </source>
</evidence>
<dbReference type="OrthoDB" id="5399138at2759"/>
<dbReference type="InterPro" id="IPR013087">
    <property type="entry name" value="Znf_C2H2_type"/>
</dbReference>
<reference evidence="3 4" key="1">
    <citation type="submission" date="2020-03" db="EMBL/GenBank/DDBJ databases">
        <title>Draft Genome Sequence of Cudoniella acicularis.</title>
        <authorList>
            <person name="Buettner E."/>
            <person name="Kellner H."/>
        </authorList>
    </citation>
    <scope>NUCLEOTIDE SEQUENCE [LARGE SCALE GENOMIC DNA]</scope>
    <source>
        <strain evidence="3 4">DSM 108380</strain>
    </source>
</reference>
<comment type="caution">
    <text evidence="3">The sequence shown here is derived from an EMBL/GenBank/DDBJ whole genome shotgun (WGS) entry which is preliminary data.</text>
</comment>